<dbReference type="PROSITE" id="PS50113">
    <property type="entry name" value="PAC"/>
    <property type="match status" value="1"/>
</dbReference>
<dbReference type="SMART" id="SM00052">
    <property type="entry name" value="EAL"/>
    <property type="match status" value="1"/>
</dbReference>
<keyword evidence="1" id="KW-1133">Transmembrane helix</keyword>
<dbReference type="InterPro" id="IPR043128">
    <property type="entry name" value="Rev_trsase/Diguanyl_cyclase"/>
</dbReference>
<dbReference type="PROSITE" id="PS50887">
    <property type="entry name" value="GGDEF"/>
    <property type="match status" value="1"/>
</dbReference>
<dbReference type="Pfam" id="PF00990">
    <property type="entry name" value="GGDEF"/>
    <property type="match status" value="1"/>
</dbReference>
<evidence type="ECO:0000259" key="4">
    <source>
        <dbReference type="PROSITE" id="PS50883"/>
    </source>
</evidence>
<feature type="transmembrane region" description="Helical" evidence="1">
    <location>
        <begin position="303"/>
        <end position="325"/>
    </location>
</feature>
<gene>
    <name evidence="6" type="ordered locus">Suden_0106</name>
</gene>
<dbReference type="Pfam" id="PF13426">
    <property type="entry name" value="PAS_9"/>
    <property type="match status" value="2"/>
</dbReference>
<dbReference type="SUPFAM" id="SSF55073">
    <property type="entry name" value="Nucleotide cyclase"/>
    <property type="match status" value="1"/>
</dbReference>
<dbReference type="STRING" id="326298.Suden_0106"/>
<dbReference type="EMBL" id="CP000153">
    <property type="protein sequence ID" value="ABB43387.1"/>
    <property type="molecule type" value="Genomic_DNA"/>
</dbReference>
<dbReference type="InterPro" id="IPR000700">
    <property type="entry name" value="PAS-assoc_C"/>
</dbReference>
<sequence>MGFYIKLDLKLKLLIILVIPLLFVIGLSITILYGMLVDKNNLEFTKHHILEAEAISKAVHSLQIERGVTTELLANDGIDENTQQLLIAKENSNIAINEAKRVMLSCQTCIDSTSLKLLDILALRENANLLNIPLSEARCFYTKNIASLLNLIKTIPSLIEDKDNRNCIQSYSYLSSAKEELGQIRSILVQALLSRDVSDDIFILFKEHLKVYNLETQNFKTASNKDIINFYNDVFTGEDVDEMFKIINDIVKNKNKFSLTTDYSQWFQRATKSMNLLRNVEERLFNTINTLVNQKLDSIHYKLAMLLSFLGLSAIIVTILLLLIARKILFSASSLESKYDNSLLLLEQYKSTIDRGFIVSKNDKNGIISYVNDEFCKISGYTKEELIGKTYDLVIHPHSDKKFFDQMWYEVRELKKPWINEIKNITKSGATYWIKAILSPIIDKNGNILEYIAMCSDITQEKEIARYFEDQLKISATNFDYSMHISKEYEKAIDSSAILLRTDVNGIITYANDKFLEISKYSLQELVGKNHNFFNSQDEALENHQTLWQGVIKSKTKYGVDFWTKTTIVPIKNLHGEIIEYLEIRFDITEIIRHKEEFEIAAKTDSLTGCGNRLRLHYDMQENEKLSVAIFNLDNFRQINDFYGHNFGDLVIQTIASKINMYIQHDKNFKFYRLQGDEFVTLAINAPKDELLEKTKGILKLIKKKFYIGNEELLISCSAGISFEEKEHLLSTANMALKITKKSSTDFLIYSSEISLEDQYKNNLNWAKKLSSAIKENNLVTFYQPIINNSIDNRENPTKYECLIRIVDNGKIISPFFFLEVAKQTRQYSEITKTVVKQSFELFKDKHAHFSINLSVLDILEPRTTTYIFEMLKQYGIGERVIFEIVESESIDNFESIVAFIDKVKSYGCKIAIDDFGTGYSNFEYLIKLRADYLKIDGSLIKNLDKDKNALLVVSTIVEFSKKLGMKTVAEFVENREIFDIVRELGVDYSQGYYFSEPVAQI</sequence>
<dbReference type="InterPro" id="IPR013587">
    <property type="entry name" value="Nitrate/nitrite_sensing"/>
</dbReference>
<dbReference type="Gene3D" id="3.20.20.450">
    <property type="entry name" value="EAL domain"/>
    <property type="match status" value="1"/>
</dbReference>
<feature type="domain" description="GGDEF" evidence="5">
    <location>
        <begin position="624"/>
        <end position="753"/>
    </location>
</feature>
<name>Q30UE4_SULDN</name>
<keyword evidence="7" id="KW-1185">Reference proteome</keyword>
<keyword evidence="1" id="KW-0472">Membrane</keyword>
<dbReference type="SMART" id="SM00267">
    <property type="entry name" value="GGDEF"/>
    <property type="match status" value="1"/>
</dbReference>
<proteinExistence type="predicted"/>
<dbReference type="InterPro" id="IPR000160">
    <property type="entry name" value="GGDEF_dom"/>
</dbReference>
<dbReference type="InterPro" id="IPR000014">
    <property type="entry name" value="PAS"/>
</dbReference>
<dbReference type="Gene3D" id="3.30.70.270">
    <property type="match status" value="1"/>
</dbReference>
<feature type="domain" description="PAS" evidence="2">
    <location>
        <begin position="485"/>
        <end position="538"/>
    </location>
</feature>
<dbReference type="InterPro" id="IPR035965">
    <property type="entry name" value="PAS-like_dom_sf"/>
</dbReference>
<dbReference type="GO" id="GO:0071111">
    <property type="term" value="F:cyclic-guanylate-specific phosphodiesterase activity"/>
    <property type="evidence" value="ECO:0007669"/>
    <property type="project" value="InterPro"/>
</dbReference>
<dbReference type="PROSITE" id="PS50883">
    <property type="entry name" value="EAL"/>
    <property type="match status" value="1"/>
</dbReference>
<feature type="domain" description="EAL" evidence="4">
    <location>
        <begin position="763"/>
        <end position="1002"/>
    </location>
</feature>
<protein>
    <submittedName>
        <fullName evidence="6">Diguanylate cyclase/phosphodiesterase with PAS/PAC sensor(S)</fullName>
    </submittedName>
</protein>
<dbReference type="Pfam" id="PF00563">
    <property type="entry name" value="EAL"/>
    <property type="match status" value="1"/>
</dbReference>
<feature type="transmembrane region" description="Helical" evidence="1">
    <location>
        <begin position="13"/>
        <end position="36"/>
    </location>
</feature>
<dbReference type="InterPro" id="IPR050706">
    <property type="entry name" value="Cyclic-di-GMP_PDE-like"/>
</dbReference>
<dbReference type="NCBIfam" id="TIGR00229">
    <property type="entry name" value="sensory_box"/>
    <property type="match status" value="2"/>
</dbReference>
<organism evidence="6 7">
    <name type="scientific">Sulfurimonas denitrificans (strain ATCC 33889 / DSM 1251)</name>
    <name type="common">Thiomicrospira denitrificans (strain ATCC 33889 / DSM 1251)</name>
    <dbReference type="NCBI Taxonomy" id="326298"/>
    <lineage>
        <taxon>Bacteria</taxon>
        <taxon>Pseudomonadati</taxon>
        <taxon>Campylobacterota</taxon>
        <taxon>Epsilonproteobacteria</taxon>
        <taxon>Campylobacterales</taxon>
        <taxon>Sulfurimonadaceae</taxon>
        <taxon>Sulfurimonas</taxon>
    </lineage>
</organism>
<dbReference type="PANTHER" id="PTHR33121:SF71">
    <property type="entry name" value="OXYGEN SENSOR PROTEIN DOSP"/>
    <property type="match status" value="1"/>
</dbReference>
<feature type="domain" description="PAS" evidence="2">
    <location>
        <begin position="363"/>
        <end position="399"/>
    </location>
</feature>
<dbReference type="RefSeq" id="WP_011371742.1">
    <property type="nucleotide sequence ID" value="NC_007575.1"/>
</dbReference>
<dbReference type="eggNOG" id="COG5001">
    <property type="taxonomic scope" value="Bacteria"/>
</dbReference>
<dbReference type="SMART" id="SM00091">
    <property type="entry name" value="PAS"/>
    <property type="match status" value="2"/>
</dbReference>
<dbReference type="InterPro" id="IPR001610">
    <property type="entry name" value="PAC"/>
</dbReference>
<dbReference type="SMART" id="SM00086">
    <property type="entry name" value="PAC"/>
    <property type="match status" value="2"/>
</dbReference>
<evidence type="ECO:0000259" key="2">
    <source>
        <dbReference type="PROSITE" id="PS50112"/>
    </source>
</evidence>
<evidence type="ECO:0000259" key="3">
    <source>
        <dbReference type="PROSITE" id="PS50113"/>
    </source>
</evidence>
<dbReference type="Pfam" id="PF08376">
    <property type="entry name" value="NIT"/>
    <property type="match status" value="1"/>
</dbReference>
<dbReference type="AlphaFoldDB" id="Q30UE4"/>
<dbReference type="CDD" id="cd01949">
    <property type="entry name" value="GGDEF"/>
    <property type="match status" value="1"/>
</dbReference>
<evidence type="ECO:0000313" key="6">
    <source>
        <dbReference type="EMBL" id="ABB43387.1"/>
    </source>
</evidence>
<reference evidence="6 7" key="1">
    <citation type="journal article" date="2008" name="Appl. Environ. Microbiol.">
        <title>Genome of the epsilonproteobacterial chemolithoautotroph Sulfurimonas denitrificans.</title>
        <authorList>
            <person name="Sievert S.M."/>
            <person name="Scott K.M."/>
            <person name="Klotz M.G."/>
            <person name="Chain P.S.G."/>
            <person name="Hauser L.J."/>
            <person name="Hemp J."/>
            <person name="Huegler M."/>
            <person name="Land M."/>
            <person name="Lapidus A."/>
            <person name="Larimer F.W."/>
            <person name="Lucas S."/>
            <person name="Malfatti S.A."/>
            <person name="Meyer F."/>
            <person name="Paulsen I.T."/>
            <person name="Ren Q."/>
            <person name="Simon J."/>
            <person name="Bailey K."/>
            <person name="Diaz E."/>
            <person name="Fitzpatrick K.A."/>
            <person name="Glover B."/>
            <person name="Gwatney N."/>
            <person name="Korajkic A."/>
            <person name="Long A."/>
            <person name="Mobberley J.M."/>
            <person name="Pantry S.N."/>
            <person name="Pazder G."/>
            <person name="Peterson S."/>
            <person name="Quintanilla J.D."/>
            <person name="Sprinkle R."/>
            <person name="Stephens J."/>
            <person name="Thomas P."/>
            <person name="Vaughn R."/>
            <person name="Weber M.J."/>
            <person name="Wooten L.L."/>
        </authorList>
    </citation>
    <scope>NUCLEOTIDE SEQUENCE [LARGE SCALE GENOMIC DNA]</scope>
    <source>
        <strain evidence="7">ATCC 33889 / DSM 1251</strain>
    </source>
</reference>
<dbReference type="Proteomes" id="UP000002714">
    <property type="component" value="Chromosome"/>
</dbReference>
<dbReference type="PROSITE" id="PS50112">
    <property type="entry name" value="PAS"/>
    <property type="match status" value="2"/>
</dbReference>
<dbReference type="InterPro" id="IPR001633">
    <property type="entry name" value="EAL_dom"/>
</dbReference>
<dbReference type="InterPro" id="IPR029787">
    <property type="entry name" value="Nucleotide_cyclase"/>
</dbReference>
<dbReference type="PANTHER" id="PTHR33121">
    <property type="entry name" value="CYCLIC DI-GMP PHOSPHODIESTERASE PDEF"/>
    <property type="match status" value="1"/>
</dbReference>
<evidence type="ECO:0000256" key="1">
    <source>
        <dbReference type="SAM" id="Phobius"/>
    </source>
</evidence>
<dbReference type="KEGG" id="tdn:Suden_0106"/>
<dbReference type="NCBIfam" id="TIGR00254">
    <property type="entry name" value="GGDEF"/>
    <property type="match status" value="1"/>
</dbReference>
<dbReference type="SUPFAM" id="SSF55785">
    <property type="entry name" value="PYP-like sensor domain (PAS domain)"/>
    <property type="match status" value="2"/>
</dbReference>
<dbReference type="HOGENOM" id="CLU_000445_70_46_7"/>
<dbReference type="OrthoDB" id="9765776at2"/>
<feature type="domain" description="PAC" evidence="3">
    <location>
        <begin position="418"/>
        <end position="470"/>
    </location>
</feature>
<keyword evidence="1" id="KW-0812">Transmembrane</keyword>
<dbReference type="Gene3D" id="3.30.450.20">
    <property type="entry name" value="PAS domain"/>
    <property type="match status" value="2"/>
</dbReference>
<dbReference type="CDD" id="cd00130">
    <property type="entry name" value="PAS"/>
    <property type="match status" value="2"/>
</dbReference>
<dbReference type="SUPFAM" id="SSF141868">
    <property type="entry name" value="EAL domain-like"/>
    <property type="match status" value="1"/>
</dbReference>
<evidence type="ECO:0000313" key="7">
    <source>
        <dbReference type="Proteomes" id="UP000002714"/>
    </source>
</evidence>
<evidence type="ECO:0000259" key="5">
    <source>
        <dbReference type="PROSITE" id="PS50887"/>
    </source>
</evidence>
<dbReference type="InterPro" id="IPR035919">
    <property type="entry name" value="EAL_sf"/>
</dbReference>
<dbReference type="eggNOG" id="COG3829">
    <property type="taxonomic scope" value="Bacteria"/>
</dbReference>
<accession>Q30UE4</accession>
<dbReference type="CDD" id="cd01948">
    <property type="entry name" value="EAL"/>
    <property type="match status" value="1"/>
</dbReference>